<evidence type="ECO:0000313" key="3">
    <source>
        <dbReference type="Proteomes" id="UP000594342"/>
    </source>
</evidence>
<proteinExistence type="predicted"/>
<dbReference type="EMBL" id="UPSH01000001">
    <property type="protein sequence ID" value="VBB18669.1"/>
    <property type="molecule type" value="Genomic_DNA"/>
</dbReference>
<evidence type="ECO:0000313" key="2">
    <source>
        <dbReference type="EMBL" id="VBB18669.1"/>
    </source>
</evidence>
<protein>
    <submittedName>
        <fullName evidence="2">Uncharacterized protein</fullName>
    </submittedName>
</protein>
<gene>
    <name evidence="2" type="ORF">YASMINEVIRUS_1200</name>
</gene>
<accession>A0A5K0U948</accession>
<keyword evidence="3" id="KW-1185">Reference proteome</keyword>
<reference evidence="2 3" key="1">
    <citation type="submission" date="2018-10" db="EMBL/GenBank/DDBJ databases">
        <authorList>
            <consortium name="IHU Genomes"/>
        </authorList>
    </citation>
    <scope>NUCLEOTIDE SEQUENCE [LARGE SCALE GENOMIC DNA]</scope>
    <source>
        <strain evidence="2 3">A1</strain>
    </source>
</reference>
<name>A0A5K0U948_9VIRU</name>
<organism evidence="2 3">
    <name type="scientific">Yasminevirus sp. GU-2018</name>
    <dbReference type="NCBI Taxonomy" id="2420051"/>
    <lineage>
        <taxon>Viruses</taxon>
        <taxon>Varidnaviria</taxon>
        <taxon>Bamfordvirae</taxon>
        <taxon>Nucleocytoviricota</taxon>
        <taxon>Megaviricetes</taxon>
        <taxon>Imitervirales</taxon>
        <taxon>Mimiviridae</taxon>
        <taxon>Klosneuvirinae</taxon>
        <taxon>Yasminevirus</taxon>
        <taxon>Yasminevirus saudimassiliense</taxon>
    </lineage>
</organism>
<comment type="caution">
    <text evidence="2">The sequence shown here is derived from an EMBL/GenBank/DDBJ whole genome shotgun (WGS) entry which is preliminary data.</text>
</comment>
<evidence type="ECO:0000256" key="1">
    <source>
        <dbReference type="SAM" id="MobiDB-lite"/>
    </source>
</evidence>
<feature type="region of interest" description="Disordered" evidence="1">
    <location>
        <begin position="641"/>
        <end position="661"/>
    </location>
</feature>
<sequence length="661" mass="69217">MSSPKQESIVPQLSISDITLSPAVTAETAMDQATDPVADPVTDQVTDHVASSSTDSKAKVTSVVINVTDGSSFDKAFRAYKVKERSVRTFSAQNISEIHRALAMTHDERSKATPSFSVNIMAICDEIAVVGFSNTTLNFECCSSYCGRQLGVSGVSEATGLCSASSAGSSLAADKTPGQTQGQALGLSLAPCVPCTHPGSVNYFIDHDTTKSVVKFIVFMLKQGTQVICSDFSLKALIASWDPELFGAECPFENVSTTSGQIRVRYGIDVCKASVFPQMASLAMMALPDRADASASASAKLTEGDEKEVSVSSITMDAMGSTIVYRVLPKIDPSLKVEVLSVAVGQVSGVKEMVPSKTVAGVTKRSATHDAVKPLGGTLAPLAPLTSMAHLGALAPPLSHQKLKRQNAFVADFIDPQSGKVHLIQSSGLEKTSSIGVPTVAQSGKSLFDLPKLNLPKISDGTGPSTEQIGALGAVGVFGATSALGPASPLANENKDVDKQDSLFPPLSFQNPPEPLGLVRTQTIPFEPARKVNTSDLTREIVKPFPVTDGFCKASGTNNLTGLPVHSVVTFRHFPGSLVVSSMHLSNLLQVNTDIRSVVSVASQVLGRQRSAQIEEQLTVAQQQGPALLRAMTSSLVAEIASSSSNMGHPSGQTGGQTDGL</sequence>
<dbReference type="Proteomes" id="UP000594342">
    <property type="component" value="Unassembled WGS sequence"/>
</dbReference>